<protein>
    <submittedName>
        <fullName evidence="2">Secreted protein</fullName>
    </submittedName>
</protein>
<sequence>MFAFALFSAHRKPSKARSTVVLTEAVTMPAELSRAFEVTADHQLSQTWDTSLPAIIEHLSDIYCFFYDFQTSLT</sequence>
<dbReference type="AlphaFoldDB" id="A0A7E4V9K6"/>
<reference evidence="2" key="2">
    <citation type="submission" date="2020-10" db="UniProtKB">
        <authorList>
            <consortium name="WormBaseParasite"/>
        </authorList>
    </citation>
    <scope>IDENTIFICATION</scope>
</reference>
<dbReference type="WBParaSite" id="Pan_g18201.t1">
    <property type="protein sequence ID" value="Pan_g18201.t1"/>
    <property type="gene ID" value="Pan_g18201"/>
</dbReference>
<evidence type="ECO:0000313" key="2">
    <source>
        <dbReference type="WBParaSite" id="Pan_g18201.t1"/>
    </source>
</evidence>
<dbReference type="Proteomes" id="UP000492821">
    <property type="component" value="Unassembled WGS sequence"/>
</dbReference>
<accession>A0A7E4V9K6</accession>
<reference evidence="1" key="1">
    <citation type="journal article" date="2013" name="Genetics">
        <title>The draft genome and transcriptome of Panagrellus redivivus are shaped by the harsh demands of a free-living lifestyle.</title>
        <authorList>
            <person name="Srinivasan J."/>
            <person name="Dillman A.R."/>
            <person name="Macchietto M.G."/>
            <person name="Heikkinen L."/>
            <person name="Lakso M."/>
            <person name="Fracchia K.M."/>
            <person name="Antoshechkin I."/>
            <person name="Mortazavi A."/>
            <person name="Wong G."/>
            <person name="Sternberg P.W."/>
        </authorList>
    </citation>
    <scope>NUCLEOTIDE SEQUENCE [LARGE SCALE GENOMIC DNA]</scope>
    <source>
        <strain evidence="1">MT8872</strain>
    </source>
</reference>
<organism evidence="1 2">
    <name type="scientific">Panagrellus redivivus</name>
    <name type="common">Microworm</name>
    <dbReference type="NCBI Taxonomy" id="6233"/>
    <lineage>
        <taxon>Eukaryota</taxon>
        <taxon>Metazoa</taxon>
        <taxon>Ecdysozoa</taxon>
        <taxon>Nematoda</taxon>
        <taxon>Chromadorea</taxon>
        <taxon>Rhabditida</taxon>
        <taxon>Tylenchina</taxon>
        <taxon>Panagrolaimomorpha</taxon>
        <taxon>Panagrolaimoidea</taxon>
        <taxon>Panagrolaimidae</taxon>
        <taxon>Panagrellus</taxon>
    </lineage>
</organism>
<evidence type="ECO:0000313" key="1">
    <source>
        <dbReference type="Proteomes" id="UP000492821"/>
    </source>
</evidence>
<proteinExistence type="predicted"/>
<keyword evidence="1" id="KW-1185">Reference proteome</keyword>
<name>A0A7E4V9K6_PANRE</name>